<organism evidence="2 3">
    <name type="scientific">Streptomyces malaysiense</name>
    <dbReference type="NCBI Taxonomy" id="1428626"/>
    <lineage>
        <taxon>Bacteria</taxon>
        <taxon>Bacillati</taxon>
        <taxon>Actinomycetota</taxon>
        <taxon>Actinomycetes</taxon>
        <taxon>Kitasatosporales</taxon>
        <taxon>Streptomycetaceae</taxon>
        <taxon>Streptomyces</taxon>
    </lineage>
</organism>
<dbReference type="PROSITE" id="PS51186">
    <property type="entry name" value="GNAT"/>
    <property type="match status" value="1"/>
</dbReference>
<gene>
    <name evidence="2" type="ORF">VT52_013075</name>
</gene>
<name>A0A1J4Q278_9ACTN</name>
<evidence type="ECO:0000313" key="3">
    <source>
        <dbReference type="Proteomes" id="UP000034838"/>
    </source>
</evidence>
<proteinExistence type="predicted"/>
<accession>A0A1J4Q278</accession>
<reference evidence="2" key="1">
    <citation type="submission" date="2016-10" db="EMBL/GenBank/DDBJ databases">
        <title>Genome sequence of Streptomyces malaysiense MUSC 136.</title>
        <authorList>
            <person name="Lee L.-H."/>
            <person name="Ser H.-L."/>
        </authorList>
    </citation>
    <scope>NUCLEOTIDE SEQUENCE [LARGE SCALE GENOMIC DNA]</scope>
    <source>
        <strain evidence="2">MUSC 136</strain>
    </source>
</reference>
<comment type="caution">
    <text evidence="2">The sequence shown here is derived from an EMBL/GenBank/DDBJ whole genome shotgun (WGS) entry which is preliminary data.</text>
</comment>
<protein>
    <recommendedName>
        <fullName evidence="1">N-acetyltransferase domain-containing protein</fullName>
    </recommendedName>
</protein>
<dbReference type="RefSeq" id="WP_046420391.1">
    <property type="nucleotide sequence ID" value="NZ_LBDA02000029.1"/>
</dbReference>
<dbReference type="InterPro" id="IPR016181">
    <property type="entry name" value="Acyl_CoA_acyltransferase"/>
</dbReference>
<evidence type="ECO:0000259" key="1">
    <source>
        <dbReference type="PROSITE" id="PS51186"/>
    </source>
</evidence>
<dbReference type="GO" id="GO:0016747">
    <property type="term" value="F:acyltransferase activity, transferring groups other than amino-acyl groups"/>
    <property type="evidence" value="ECO:0007669"/>
    <property type="project" value="InterPro"/>
</dbReference>
<dbReference type="InterPro" id="IPR000182">
    <property type="entry name" value="GNAT_dom"/>
</dbReference>
<sequence>METTRSWVEGWAVSRRLPEPVDVPWGLRIEVGQPTQAVRHVLLDADTDADADTAAGIARGLIGTVTEPTTCVKAFLPPGDMEPWFSAEWEPTVPCFLMAADLRPSRVRAPDGYTATVETADGVTCVRVLSADGELAARGQAGLTDTACVFDQIVTEPAHQRRGLGTVVMGALADAAVESGVSAGVLGATVQGRALYEALGWKVLSPLSGFVYKPVAV</sequence>
<dbReference type="EMBL" id="LBDA02000029">
    <property type="protein sequence ID" value="OIK27105.1"/>
    <property type="molecule type" value="Genomic_DNA"/>
</dbReference>
<dbReference type="SUPFAM" id="SSF55729">
    <property type="entry name" value="Acyl-CoA N-acyltransferases (Nat)"/>
    <property type="match status" value="1"/>
</dbReference>
<dbReference type="Pfam" id="PF00583">
    <property type="entry name" value="Acetyltransf_1"/>
    <property type="match status" value="1"/>
</dbReference>
<dbReference type="AlphaFoldDB" id="A0A1J4Q278"/>
<dbReference type="OrthoDB" id="4966223at2"/>
<feature type="domain" description="N-acetyltransferase" evidence="1">
    <location>
        <begin position="70"/>
        <end position="217"/>
    </location>
</feature>
<dbReference type="Gene3D" id="3.40.630.30">
    <property type="match status" value="1"/>
</dbReference>
<keyword evidence="3" id="KW-1185">Reference proteome</keyword>
<evidence type="ECO:0000313" key="2">
    <source>
        <dbReference type="EMBL" id="OIK27105.1"/>
    </source>
</evidence>
<dbReference type="Proteomes" id="UP000034838">
    <property type="component" value="Unassembled WGS sequence"/>
</dbReference>